<evidence type="ECO:0008006" key="3">
    <source>
        <dbReference type="Google" id="ProtNLM"/>
    </source>
</evidence>
<name>A0A197ZZZ5_9BACL</name>
<accession>A0A197ZZZ5</accession>
<dbReference type="STRING" id="1850517.A8708_13190"/>
<dbReference type="AlphaFoldDB" id="A0A197ZZZ5"/>
<reference evidence="1 2" key="1">
    <citation type="submission" date="2016-05" db="EMBL/GenBank/DDBJ databases">
        <title>Paenibacillus sp. 1ZS3-15 nov., isolated from the rhizosphere soil.</title>
        <authorList>
            <person name="Zhang X.X."/>
            <person name="Zhang J."/>
        </authorList>
    </citation>
    <scope>NUCLEOTIDE SEQUENCE [LARGE SCALE GENOMIC DNA]</scope>
    <source>
        <strain evidence="1 2">1ZS3-15</strain>
    </source>
</reference>
<sequence length="375" mass="42567">MMNRNVTILCSGFGLGFYIPGILVARGLEKFGISSDIYVFESVLDPEKQRRIDDSKAAYHHHFAAAQLATRLPKDIRDSIDARAAQQLIEQWDLEEREHFIALSGNWVYILDLYREHRISKGHRAPDVDLLYVDSDYSPSWRSMKKFVSDFKSRYREVWLYRAEIGEIERCIPIGEEETVPYDNRRLSYVVHGGGWGIGTYRNEAEELERLGIALDIVAYLEEEAGQEMNGNRWFMNDPKWKAWETSPGSTPGFPPFAELVPDETPVYKAPLEHHGLYGIIRQASGIISKPGAGTLMDSLASATPLIMLDPFGSHEAHNATLWQKLGLGISMADWKAEGYSREALRPLHERLLAARANAKDYIEEYAHAFAAFNS</sequence>
<evidence type="ECO:0000313" key="2">
    <source>
        <dbReference type="Proteomes" id="UP000078454"/>
    </source>
</evidence>
<proteinExistence type="predicted"/>
<gene>
    <name evidence="1" type="ORF">A8708_13190</name>
</gene>
<organism evidence="1 2">
    <name type="scientific">Paenibacillus oryzisoli</name>
    <dbReference type="NCBI Taxonomy" id="1850517"/>
    <lineage>
        <taxon>Bacteria</taxon>
        <taxon>Bacillati</taxon>
        <taxon>Bacillota</taxon>
        <taxon>Bacilli</taxon>
        <taxon>Bacillales</taxon>
        <taxon>Paenibacillaceae</taxon>
        <taxon>Paenibacillus</taxon>
    </lineage>
</organism>
<dbReference type="Proteomes" id="UP000078454">
    <property type="component" value="Unassembled WGS sequence"/>
</dbReference>
<dbReference type="EMBL" id="LYPB01000090">
    <property type="protein sequence ID" value="OAS14346.1"/>
    <property type="molecule type" value="Genomic_DNA"/>
</dbReference>
<evidence type="ECO:0000313" key="1">
    <source>
        <dbReference type="EMBL" id="OAS14346.1"/>
    </source>
</evidence>
<dbReference type="Gene3D" id="3.40.50.2000">
    <property type="entry name" value="Glycogen Phosphorylase B"/>
    <property type="match status" value="1"/>
</dbReference>
<dbReference type="SUPFAM" id="SSF53756">
    <property type="entry name" value="UDP-Glycosyltransferase/glycogen phosphorylase"/>
    <property type="match status" value="1"/>
</dbReference>
<comment type="caution">
    <text evidence="1">The sequence shown here is derived from an EMBL/GenBank/DDBJ whole genome shotgun (WGS) entry which is preliminary data.</text>
</comment>
<keyword evidence="2" id="KW-1185">Reference proteome</keyword>
<protein>
    <recommendedName>
        <fullName evidence="3">UDP-glucuronosyltransferase</fullName>
    </recommendedName>
</protein>